<dbReference type="EC" id="2.7.11.1" evidence="1"/>
<dbReference type="Proteomes" id="UP001050975">
    <property type="component" value="Unassembled WGS sequence"/>
</dbReference>
<comment type="catalytic activity">
    <reaction evidence="7">
        <text>L-threonyl-[protein] + ATP = O-phospho-L-threonyl-[protein] + ADP + H(+)</text>
        <dbReference type="Rhea" id="RHEA:46608"/>
        <dbReference type="Rhea" id="RHEA-COMP:11060"/>
        <dbReference type="Rhea" id="RHEA-COMP:11605"/>
        <dbReference type="ChEBI" id="CHEBI:15378"/>
        <dbReference type="ChEBI" id="CHEBI:30013"/>
        <dbReference type="ChEBI" id="CHEBI:30616"/>
        <dbReference type="ChEBI" id="CHEBI:61977"/>
        <dbReference type="ChEBI" id="CHEBI:456216"/>
        <dbReference type="EC" id="2.7.11.1"/>
    </reaction>
</comment>
<evidence type="ECO:0000259" key="11">
    <source>
        <dbReference type="PROSITE" id="PS50011"/>
    </source>
</evidence>
<evidence type="ECO:0000256" key="3">
    <source>
        <dbReference type="ARBA" id="ARBA00022679"/>
    </source>
</evidence>
<dbReference type="InterPro" id="IPR000719">
    <property type="entry name" value="Prot_kinase_dom"/>
</dbReference>
<dbReference type="EMBL" id="BLAY01000135">
    <property type="protein sequence ID" value="GET41799.1"/>
    <property type="molecule type" value="Genomic_DNA"/>
</dbReference>
<dbReference type="Pfam" id="PF00069">
    <property type="entry name" value="Pkinase"/>
    <property type="match status" value="1"/>
</dbReference>
<reference evidence="12" key="1">
    <citation type="submission" date="2019-10" db="EMBL/GenBank/DDBJ databases">
        <title>Draft genome sequece of Microseira wollei NIES-4236.</title>
        <authorList>
            <person name="Yamaguchi H."/>
            <person name="Suzuki S."/>
            <person name="Kawachi M."/>
        </authorList>
    </citation>
    <scope>NUCLEOTIDE SEQUENCE</scope>
    <source>
        <strain evidence="12">NIES-4236</strain>
    </source>
</reference>
<dbReference type="RefSeq" id="WP_226588422.1">
    <property type="nucleotide sequence ID" value="NZ_BLAY01000135.1"/>
</dbReference>
<evidence type="ECO:0000256" key="10">
    <source>
        <dbReference type="SAM" id="Phobius"/>
    </source>
</evidence>
<keyword evidence="2" id="KW-0723">Serine/threonine-protein kinase</keyword>
<keyword evidence="10" id="KW-0812">Transmembrane</keyword>
<keyword evidence="6 9" id="KW-0067">ATP-binding</keyword>
<dbReference type="PROSITE" id="PS00107">
    <property type="entry name" value="PROTEIN_KINASE_ATP"/>
    <property type="match status" value="1"/>
</dbReference>
<keyword evidence="10" id="KW-1133">Transmembrane helix</keyword>
<keyword evidence="5 12" id="KW-0418">Kinase</keyword>
<dbReference type="PANTHER" id="PTHR24363">
    <property type="entry name" value="SERINE/THREONINE PROTEIN KINASE"/>
    <property type="match status" value="1"/>
</dbReference>
<evidence type="ECO:0000256" key="2">
    <source>
        <dbReference type="ARBA" id="ARBA00022527"/>
    </source>
</evidence>
<feature type="transmembrane region" description="Helical" evidence="10">
    <location>
        <begin position="374"/>
        <end position="393"/>
    </location>
</feature>
<protein>
    <recommendedName>
        <fullName evidence="1">non-specific serine/threonine protein kinase</fullName>
        <ecNumber evidence="1">2.7.11.1</ecNumber>
    </recommendedName>
</protein>
<evidence type="ECO:0000256" key="6">
    <source>
        <dbReference type="ARBA" id="ARBA00022840"/>
    </source>
</evidence>
<comment type="caution">
    <text evidence="12">The sequence shown here is derived from an EMBL/GenBank/DDBJ whole genome shotgun (WGS) entry which is preliminary data.</text>
</comment>
<dbReference type="PROSITE" id="PS00109">
    <property type="entry name" value="PROTEIN_KINASE_TYR"/>
    <property type="match status" value="1"/>
</dbReference>
<dbReference type="CDD" id="cd14014">
    <property type="entry name" value="STKc_PknB_like"/>
    <property type="match status" value="1"/>
</dbReference>
<name>A0AAV3WLD1_9CYAN</name>
<dbReference type="SUPFAM" id="SSF56112">
    <property type="entry name" value="Protein kinase-like (PK-like)"/>
    <property type="match status" value="1"/>
</dbReference>
<dbReference type="Gene3D" id="1.10.510.10">
    <property type="entry name" value="Transferase(Phosphotransferase) domain 1"/>
    <property type="match status" value="1"/>
</dbReference>
<evidence type="ECO:0000256" key="7">
    <source>
        <dbReference type="ARBA" id="ARBA00047899"/>
    </source>
</evidence>
<feature type="binding site" evidence="9">
    <location>
        <position position="49"/>
    </location>
    <ligand>
        <name>ATP</name>
        <dbReference type="ChEBI" id="CHEBI:30616"/>
    </ligand>
</feature>
<keyword evidence="13" id="KW-1185">Reference proteome</keyword>
<keyword evidence="3" id="KW-0808">Transferase</keyword>
<dbReference type="PROSITE" id="PS50011">
    <property type="entry name" value="PROTEIN_KINASE_DOM"/>
    <property type="match status" value="1"/>
</dbReference>
<keyword evidence="4 9" id="KW-0547">Nucleotide-binding</keyword>
<evidence type="ECO:0000256" key="5">
    <source>
        <dbReference type="ARBA" id="ARBA00022777"/>
    </source>
</evidence>
<evidence type="ECO:0000256" key="4">
    <source>
        <dbReference type="ARBA" id="ARBA00022741"/>
    </source>
</evidence>
<dbReference type="GO" id="GO:0005524">
    <property type="term" value="F:ATP binding"/>
    <property type="evidence" value="ECO:0007669"/>
    <property type="project" value="UniProtKB-UniRule"/>
</dbReference>
<proteinExistence type="predicted"/>
<dbReference type="InterPro" id="IPR017441">
    <property type="entry name" value="Protein_kinase_ATP_BS"/>
</dbReference>
<evidence type="ECO:0000313" key="13">
    <source>
        <dbReference type="Proteomes" id="UP001050975"/>
    </source>
</evidence>
<dbReference type="InterPro" id="IPR011009">
    <property type="entry name" value="Kinase-like_dom_sf"/>
</dbReference>
<keyword evidence="10" id="KW-0472">Membrane</keyword>
<feature type="domain" description="Protein kinase" evidence="11">
    <location>
        <begin position="19"/>
        <end position="284"/>
    </location>
</feature>
<evidence type="ECO:0000313" key="12">
    <source>
        <dbReference type="EMBL" id="GET41799.1"/>
    </source>
</evidence>
<dbReference type="PANTHER" id="PTHR24363:SF0">
    <property type="entry name" value="SERINE_THREONINE KINASE LIKE DOMAIN CONTAINING 1"/>
    <property type="match status" value="1"/>
</dbReference>
<dbReference type="InterPro" id="IPR008266">
    <property type="entry name" value="Tyr_kinase_AS"/>
</dbReference>
<feature type="transmembrane region" description="Helical" evidence="10">
    <location>
        <begin position="414"/>
        <end position="441"/>
    </location>
</feature>
<evidence type="ECO:0000256" key="1">
    <source>
        <dbReference type="ARBA" id="ARBA00012513"/>
    </source>
</evidence>
<comment type="catalytic activity">
    <reaction evidence="8">
        <text>L-seryl-[protein] + ATP = O-phospho-L-seryl-[protein] + ADP + H(+)</text>
        <dbReference type="Rhea" id="RHEA:17989"/>
        <dbReference type="Rhea" id="RHEA-COMP:9863"/>
        <dbReference type="Rhea" id="RHEA-COMP:11604"/>
        <dbReference type="ChEBI" id="CHEBI:15378"/>
        <dbReference type="ChEBI" id="CHEBI:29999"/>
        <dbReference type="ChEBI" id="CHEBI:30616"/>
        <dbReference type="ChEBI" id="CHEBI:83421"/>
        <dbReference type="ChEBI" id="CHEBI:456216"/>
        <dbReference type="EC" id="2.7.11.1"/>
    </reaction>
</comment>
<dbReference type="GO" id="GO:0004674">
    <property type="term" value="F:protein serine/threonine kinase activity"/>
    <property type="evidence" value="ECO:0007669"/>
    <property type="project" value="UniProtKB-KW"/>
</dbReference>
<sequence>MSTLEAGVLPPGTRLRERYIIERVLGQGGFGVTYLAQDIGRFNEPVAIKELTPFAQGTASLQKAEELFEREAAILYKLNHPQIPRFWEFFRQEKRLFLAQDYIEGETYHSLLKQRTGRGASFSEAEIMQLLRDLLPVLSYLHRSGVVHRDISPDNIILRSHDKLPVLIDLGGVKQIAMNVAYQLAGGHTSSTNTRLGKLGYAPDEQMRLGHVAPYSDLYALGVTAVVLMTGKQPQELIDPHTMEWIWEKQLSISYQTRRILNRMLANQPAKRFQSADEILQIIESGGVVAPSKYSSIPYSEDEPVAPKKPKPAGSEIKTIFTNNSGQGALLDNSLKVPPEIQGWNWGAFILPGVWCITNRVWIGLLAWTDPTLIMSLALPWLFMGVILGAKGNEWAWKSRKWESIAAFRAHQRAWAIVSFVLIGLLLFCLLSIGLIVFVWLGSIGR</sequence>
<evidence type="ECO:0000256" key="8">
    <source>
        <dbReference type="ARBA" id="ARBA00048679"/>
    </source>
</evidence>
<gene>
    <name evidence="12" type="ORF">MiSe_66130</name>
</gene>
<evidence type="ECO:0000256" key="9">
    <source>
        <dbReference type="PROSITE-ProRule" id="PRU10141"/>
    </source>
</evidence>
<dbReference type="Gene3D" id="3.30.200.20">
    <property type="entry name" value="Phosphorylase Kinase, domain 1"/>
    <property type="match status" value="1"/>
</dbReference>
<organism evidence="12 13">
    <name type="scientific">Microseira wollei NIES-4236</name>
    <dbReference type="NCBI Taxonomy" id="2530354"/>
    <lineage>
        <taxon>Bacteria</taxon>
        <taxon>Bacillati</taxon>
        <taxon>Cyanobacteriota</taxon>
        <taxon>Cyanophyceae</taxon>
        <taxon>Oscillatoriophycideae</taxon>
        <taxon>Aerosakkonematales</taxon>
        <taxon>Aerosakkonemataceae</taxon>
        <taxon>Microseira</taxon>
    </lineage>
</organism>
<dbReference type="AlphaFoldDB" id="A0AAV3WLD1"/>
<accession>A0AAV3WLD1</accession>